<accession>A0A942T6V5</accession>
<comment type="caution">
    <text evidence="2">The sequence shown here is derived from an EMBL/GenBank/DDBJ whole genome shotgun (WGS) entry which is preliminary data.</text>
</comment>
<keyword evidence="1" id="KW-1133">Transmembrane helix</keyword>
<feature type="transmembrane region" description="Helical" evidence="1">
    <location>
        <begin position="6"/>
        <end position="38"/>
    </location>
</feature>
<organism evidence="2">
    <name type="scientific">Neobacillus citreus</name>
    <dbReference type="NCBI Taxonomy" id="2833578"/>
    <lineage>
        <taxon>Bacteria</taxon>
        <taxon>Bacillati</taxon>
        <taxon>Bacillota</taxon>
        <taxon>Bacilli</taxon>
        <taxon>Bacillales</taxon>
        <taxon>Bacillaceae</taxon>
        <taxon>Neobacillus</taxon>
    </lineage>
</organism>
<sequence>MIWILVLVFLFAFLMGVFQVPIWIMFGVLAVAVVFILVRNQLIFGKDAEKIMSYLNKSKSPHLQFLYHNLHGNLPAAEQAMGKIRSKKLKQNSELMLLMEYKQYEKAKELLSKMAGHKTKWYTLADIAINEGDDASFKQYKDKIADTFFLKILEVDQAVYDGKKEEAVALLDKMLPNLRGYKLLTAFQYRKQILEGRV</sequence>
<keyword evidence="4" id="KW-1185">Reference proteome</keyword>
<protein>
    <submittedName>
        <fullName evidence="2">Uncharacterized protein</fullName>
    </submittedName>
</protein>
<evidence type="ECO:0000313" key="3">
    <source>
        <dbReference type="EMBL" id="MCH6264512.1"/>
    </source>
</evidence>
<dbReference type="EMBL" id="JAGYPE010000006">
    <property type="protein sequence ID" value="MBS4186138.1"/>
    <property type="molecule type" value="Genomic_DNA"/>
</dbReference>
<reference evidence="2" key="1">
    <citation type="submission" date="2021-05" db="EMBL/GenBank/DDBJ databases">
        <title>Novel Bacillus species.</title>
        <authorList>
            <person name="Liu G."/>
        </authorList>
    </citation>
    <scope>NUCLEOTIDE SEQUENCE</scope>
    <source>
        <strain evidence="2 4">FJAT-50051</strain>
    </source>
</reference>
<gene>
    <name evidence="3" type="ORF">KHB02_003085</name>
    <name evidence="2" type="ORF">KHB02_32615</name>
</gene>
<evidence type="ECO:0000256" key="1">
    <source>
        <dbReference type="SAM" id="Phobius"/>
    </source>
</evidence>
<dbReference type="EMBL" id="JAGYPE020000003">
    <property type="protein sequence ID" value="MCH6264512.1"/>
    <property type="molecule type" value="Genomic_DNA"/>
</dbReference>
<proteinExistence type="predicted"/>
<keyword evidence="1" id="KW-0812">Transmembrane</keyword>
<dbReference type="AlphaFoldDB" id="A0A942T6V5"/>
<evidence type="ECO:0000313" key="2">
    <source>
        <dbReference type="EMBL" id="MBS4186138.1"/>
    </source>
</evidence>
<keyword evidence="1" id="KW-0472">Membrane</keyword>
<dbReference type="RefSeq" id="WP_213145933.1">
    <property type="nucleotide sequence ID" value="NZ_JAGYPE020000003.1"/>
</dbReference>
<dbReference type="Proteomes" id="UP000677265">
    <property type="component" value="Unassembled WGS sequence"/>
</dbReference>
<name>A0A942T6V5_9BACI</name>
<evidence type="ECO:0000313" key="4">
    <source>
        <dbReference type="Proteomes" id="UP000677265"/>
    </source>
</evidence>